<evidence type="ECO:0000313" key="2">
    <source>
        <dbReference type="EMBL" id="KAF6238937.1"/>
    </source>
</evidence>
<organism evidence="2 3">
    <name type="scientific">Letharia columbiana</name>
    <dbReference type="NCBI Taxonomy" id="112416"/>
    <lineage>
        <taxon>Eukaryota</taxon>
        <taxon>Fungi</taxon>
        <taxon>Dikarya</taxon>
        <taxon>Ascomycota</taxon>
        <taxon>Pezizomycotina</taxon>
        <taxon>Lecanoromycetes</taxon>
        <taxon>OSLEUM clade</taxon>
        <taxon>Lecanoromycetidae</taxon>
        <taxon>Lecanorales</taxon>
        <taxon>Lecanorineae</taxon>
        <taxon>Parmeliaceae</taxon>
        <taxon>Letharia</taxon>
    </lineage>
</organism>
<feature type="region of interest" description="Disordered" evidence="1">
    <location>
        <begin position="50"/>
        <end position="102"/>
    </location>
</feature>
<dbReference type="RefSeq" id="XP_037168233.1">
    <property type="nucleotide sequence ID" value="XM_037304740.1"/>
</dbReference>
<evidence type="ECO:0000313" key="3">
    <source>
        <dbReference type="Proteomes" id="UP000578531"/>
    </source>
</evidence>
<evidence type="ECO:0000256" key="1">
    <source>
        <dbReference type="SAM" id="MobiDB-lite"/>
    </source>
</evidence>
<sequence>MGTQISAMGPQISLRLHAFNTPATTPLFLLPPKFASLPHSSNDTFIHALSQHKSPPSSLAPSKLSSVLQPHPTASTHNEMSQTQNSHSSATSPSPNLPRRQRWNTDDILCMGDDYTYADAAKEIMWLWNEWADSAENVLGGIIDQMEEVDVSYDDYLDFVRQLASYPARPALPAAAADAQNTSDRALSGVWNEWADVVERIVDEMKRAVDRSVPLPREQRTLCAGRAFDFSLDLSNQDPPPMHMAAHLREMLRDGTVSRDELAEFMEDLSL</sequence>
<reference evidence="2 3" key="1">
    <citation type="journal article" date="2020" name="Genomics">
        <title>Complete, high-quality genomes from long-read metagenomic sequencing of two wolf lichen thalli reveals enigmatic genome architecture.</title>
        <authorList>
            <person name="McKenzie S.K."/>
            <person name="Walston R.F."/>
            <person name="Allen J.L."/>
        </authorList>
    </citation>
    <scope>NUCLEOTIDE SEQUENCE [LARGE SCALE GENOMIC DNA]</scope>
    <source>
        <strain evidence="2">WasteWater2</strain>
    </source>
</reference>
<dbReference type="OrthoDB" id="5395764at2759"/>
<feature type="compositionally biased region" description="Polar residues" evidence="1">
    <location>
        <begin position="72"/>
        <end position="94"/>
    </location>
</feature>
<feature type="compositionally biased region" description="Low complexity" evidence="1">
    <location>
        <begin position="53"/>
        <end position="66"/>
    </location>
</feature>
<dbReference type="GeneID" id="59284480"/>
<dbReference type="EMBL" id="JACCJC010000007">
    <property type="protein sequence ID" value="KAF6238937.1"/>
    <property type="molecule type" value="Genomic_DNA"/>
</dbReference>
<dbReference type="AlphaFoldDB" id="A0A8H6L7W8"/>
<keyword evidence="3" id="KW-1185">Reference proteome</keyword>
<name>A0A8H6L7W8_9LECA</name>
<protein>
    <submittedName>
        <fullName evidence="2">Uncharacterized protein</fullName>
    </submittedName>
</protein>
<comment type="caution">
    <text evidence="2">The sequence shown here is derived from an EMBL/GenBank/DDBJ whole genome shotgun (WGS) entry which is preliminary data.</text>
</comment>
<accession>A0A8H6L7W8</accession>
<dbReference type="Proteomes" id="UP000578531">
    <property type="component" value="Unassembled WGS sequence"/>
</dbReference>
<proteinExistence type="predicted"/>
<gene>
    <name evidence="2" type="ORF">HO173_002809</name>
</gene>